<evidence type="ECO:0000313" key="2">
    <source>
        <dbReference type="EMBL" id="SIO28300.1"/>
    </source>
</evidence>
<dbReference type="EMBL" id="FSRG01000006">
    <property type="protein sequence ID" value="SIO28300.1"/>
    <property type="molecule type" value="Genomic_DNA"/>
</dbReference>
<keyword evidence="3" id="KW-1185">Reference proteome</keyword>
<protein>
    <submittedName>
        <fullName evidence="2">Uncharacterized protein</fullName>
    </submittedName>
</protein>
<name>A0A1N6I8G9_9BACT</name>
<proteinExistence type="predicted"/>
<feature type="compositionally biased region" description="Polar residues" evidence="1">
    <location>
        <begin position="1"/>
        <end position="30"/>
    </location>
</feature>
<evidence type="ECO:0000256" key="1">
    <source>
        <dbReference type="SAM" id="MobiDB-lite"/>
    </source>
</evidence>
<dbReference type="STRING" id="1121457.SAMN02745161_2515"/>
<gene>
    <name evidence="2" type="ORF">SAMN02745161_2515</name>
</gene>
<sequence length="820" mass="88597">MTVINSTGVAVQHQQLNSSQEPTATQQSSRGAGLLSRFIASLPRIRRQQGQQEVPRADLGAVKVNSASPIRADGPKPMSAGSITVPIPPENVHQRVDISSLTKGELRSVANQVRNQHGNRWEMSEAGQGMFKELATKLLSASVSRGNDVYQSVLSGEKVAANDETIKDLMTFLLAKGQTKSGAAPNSSFVIEDSGNRLKNFLDSSVGGYARTSPYAKEGQRANQHRGIDLSLPGGKGSLLYGALHDSTGAVSDRILLKMESHGAALSKLFNRNPEGGVGSRGLKFSDIGKLIKRSWAKVCHAGETGKREATIPSQLRKEFKELCHKAVASSPKLADTLNAGSPTDKETAVGLSRMYQNCKKALAGLEDMRAAAPEKEKIKALMHKLSSQYDNLDIRLGDEVALSSSELKPFDALNGKNTSELGNSLLQFIHDLPAKDTVTENDVMSFAKLLTAMEASIVIRPDDSGAADTFDRMRSVLDKTVLSFAEKNDIAPEALKASFSKLIKSDSMKAFMGDIQKGLENLDSVSMGAVYRFVAVAETFGFKEQDLLGGATGGFPNFERQLSTIDTLKSELGAKFMMREIPLELLGANGVGNLQKLSGNEFATVTDKERGCIVHTAGNNASEWLSNSGVGHGNYNVQSEVEKNLLEDLQTTPKEFWNPKGVEGDDLSGISRDFIVDFARDGLKVDGELIKPKSKTDEGIAVAYRKLIEVLGGPDRARLVTRVAYQNVEGILQSSWAGMDKPLNEAHMHLLQQRSTMKGALSISTQGDKYGITASSDQRTDDLSLVLTARFRVSFAGEAENNPVIERVTTEAALVDRPL</sequence>
<dbReference type="Proteomes" id="UP000184694">
    <property type="component" value="Unassembled WGS sequence"/>
</dbReference>
<evidence type="ECO:0000313" key="3">
    <source>
        <dbReference type="Proteomes" id="UP000184694"/>
    </source>
</evidence>
<accession>A0A1N6I8G9</accession>
<reference evidence="3" key="1">
    <citation type="submission" date="2016-11" db="EMBL/GenBank/DDBJ databases">
        <authorList>
            <person name="Varghese N."/>
            <person name="Submissions S."/>
        </authorList>
    </citation>
    <scope>NUCLEOTIDE SEQUENCE [LARGE SCALE GENOMIC DNA]</scope>
    <source>
        <strain evidence="3">DSM 17456</strain>
    </source>
</reference>
<dbReference type="OrthoDB" id="5468577at2"/>
<dbReference type="AlphaFoldDB" id="A0A1N6I8G9"/>
<feature type="region of interest" description="Disordered" evidence="1">
    <location>
        <begin position="1"/>
        <end position="31"/>
    </location>
</feature>
<dbReference type="RefSeq" id="WP_074217288.1">
    <property type="nucleotide sequence ID" value="NZ_FSRG01000006.1"/>
</dbReference>
<organism evidence="2 3">
    <name type="scientific">Halodesulfovibrio marinisediminis DSM 17456</name>
    <dbReference type="NCBI Taxonomy" id="1121457"/>
    <lineage>
        <taxon>Bacteria</taxon>
        <taxon>Pseudomonadati</taxon>
        <taxon>Thermodesulfobacteriota</taxon>
        <taxon>Desulfovibrionia</taxon>
        <taxon>Desulfovibrionales</taxon>
        <taxon>Desulfovibrionaceae</taxon>
        <taxon>Halodesulfovibrio</taxon>
    </lineage>
</organism>